<keyword evidence="1" id="KW-0732">Signal</keyword>
<proteinExistence type="predicted"/>
<feature type="chain" id="PRO_5037104703" description="Outer membrane protein beta-barrel domain-containing protein" evidence="1">
    <location>
        <begin position="29"/>
        <end position="176"/>
    </location>
</feature>
<feature type="signal peptide" evidence="1">
    <location>
        <begin position="1"/>
        <end position="28"/>
    </location>
</feature>
<evidence type="ECO:0000313" key="2">
    <source>
        <dbReference type="EMBL" id="GGH64581.1"/>
    </source>
</evidence>
<accession>A0A917IV75</accession>
<dbReference type="Proteomes" id="UP000627292">
    <property type="component" value="Unassembled WGS sequence"/>
</dbReference>
<comment type="caution">
    <text evidence="2">The sequence shown here is derived from an EMBL/GenBank/DDBJ whole genome shotgun (WGS) entry which is preliminary data.</text>
</comment>
<keyword evidence="3" id="KW-1185">Reference proteome</keyword>
<gene>
    <name evidence="2" type="ORF">GCM10011379_16790</name>
</gene>
<evidence type="ECO:0000313" key="3">
    <source>
        <dbReference type="Proteomes" id="UP000627292"/>
    </source>
</evidence>
<dbReference type="EMBL" id="BMIB01000002">
    <property type="protein sequence ID" value="GGH64581.1"/>
    <property type="molecule type" value="Genomic_DNA"/>
</dbReference>
<reference evidence="2" key="1">
    <citation type="journal article" date="2014" name="Int. J. Syst. Evol. Microbiol.">
        <title>Complete genome sequence of Corynebacterium casei LMG S-19264T (=DSM 44701T), isolated from a smear-ripened cheese.</title>
        <authorList>
            <consortium name="US DOE Joint Genome Institute (JGI-PGF)"/>
            <person name="Walter F."/>
            <person name="Albersmeier A."/>
            <person name="Kalinowski J."/>
            <person name="Ruckert C."/>
        </authorList>
    </citation>
    <scope>NUCLEOTIDE SEQUENCE</scope>
    <source>
        <strain evidence="2">CGMCC 1.15290</strain>
    </source>
</reference>
<sequence>MQRYMRMVNYRYVVTVLLSMVFARSAYAQAQAVIYPKITGYVGVIHPIVTFSKDGTHTNFDGAYVGGLPTGINIWKSRRIGFSFEVVPFIRAADGTSKMNNLLFHPGLLVSLGHGFVLANRLAFETSGRYGVTPVLNKVIVKKKDYSYFIALPVPARFGNNQPTAVGVGFQFGISF</sequence>
<evidence type="ECO:0000256" key="1">
    <source>
        <dbReference type="SAM" id="SignalP"/>
    </source>
</evidence>
<protein>
    <recommendedName>
        <fullName evidence="4">Outer membrane protein beta-barrel domain-containing protein</fullName>
    </recommendedName>
</protein>
<organism evidence="2 3">
    <name type="scientific">Filimonas zeae</name>
    <dbReference type="NCBI Taxonomy" id="1737353"/>
    <lineage>
        <taxon>Bacteria</taxon>
        <taxon>Pseudomonadati</taxon>
        <taxon>Bacteroidota</taxon>
        <taxon>Chitinophagia</taxon>
        <taxon>Chitinophagales</taxon>
        <taxon>Chitinophagaceae</taxon>
        <taxon>Filimonas</taxon>
    </lineage>
</organism>
<reference evidence="2" key="2">
    <citation type="submission" date="2020-09" db="EMBL/GenBank/DDBJ databases">
        <authorList>
            <person name="Sun Q."/>
            <person name="Zhou Y."/>
        </authorList>
    </citation>
    <scope>NUCLEOTIDE SEQUENCE</scope>
    <source>
        <strain evidence="2">CGMCC 1.15290</strain>
    </source>
</reference>
<name>A0A917IV75_9BACT</name>
<evidence type="ECO:0008006" key="4">
    <source>
        <dbReference type="Google" id="ProtNLM"/>
    </source>
</evidence>
<dbReference type="AlphaFoldDB" id="A0A917IV75"/>